<name>A0AAN9EXR2_CROPI</name>
<dbReference type="EMBL" id="JAYWIO010000005">
    <property type="protein sequence ID" value="KAK7261783.1"/>
    <property type="molecule type" value="Genomic_DNA"/>
</dbReference>
<sequence>MSQKEAFTNHNHIFTVVLQRFLSPSPSLSQWLKKDDDDDGDSQISQNRNKIRTKIMKNTIGETVPFCTLYSVFEIFTPPAEPNLVNNISGCF</sequence>
<gene>
    <name evidence="1" type="ORF">RIF29_28102</name>
</gene>
<reference evidence="1 2" key="1">
    <citation type="submission" date="2024-01" db="EMBL/GenBank/DDBJ databases">
        <title>The genomes of 5 underutilized Papilionoideae crops provide insights into root nodulation and disease resistanc.</title>
        <authorList>
            <person name="Yuan L."/>
        </authorList>
    </citation>
    <scope>NUCLEOTIDE SEQUENCE [LARGE SCALE GENOMIC DNA]</scope>
    <source>
        <strain evidence="1">ZHUSHIDOU_FW_LH</strain>
        <tissue evidence="1">Leaf</tissue>
    </source>
</reference>
<accession>A0AAN9EXR2</accession>
<organism evidence="1 2">
    <name type="scientific">Crotalaria pallida</name>
    <name type="common">Smooth rattlebox</name>
    <name type="synonym">Crotalaria striata</name>
    <dbReference type="NCBI Taxonomy" id="3830"/>
    <lineage>
        <taxon>Eukaryota</taxon>
        <taxon>Viridiplantae</taxon>
        <taxon>Streptophyta</taxon>
        <taxon>Embryophyta</taxon>
        <taxon>Tracheophyta</taxon>
        <taxon>Spermatophyta</taxon>
        <taxon>Magnoliopsida</taxon>
        <taxon>eudicotyledons</taxon>
        <taxon>Gunneridae</taxon>
        <taxon>Pentapetalae</taxon>
        <taxon>rosids</taxon>
        <taxon>fabids</taxon>
        <taxon>Fabales</taxon>
        <taxon>Fabaceae</taxon>
        <taxon>Papilionoideae</taxon>
        <taxon>50 kb inversion clade</taxon>
        <taxon>genistoids sensu lato</taxon>
        <taxon>core genistoids</taxon>
        <taxon>Crotalarieae</taxon>
        <taxon>Crotalaria</taxon>
    </lineage>
</organism>
<comment type="caution">
    <text evidence="1">The sequence shown here is derived from an EMBL/GenBank/DDBJ whole genome shotgun (WGS) entry which is preliminary data.</text>
</comment>
<dbReference type="AlphaFoldDB" id="A0AAN9EXR2"/>
<evidence type="ECO:0000313" key="2">
    <source>
        <dbReference type="Proteomes" id="UP001372338"/>
    </source>
</evidence>
<proteinExistence type="predicted"/>
<evidence type="ECO:0000313" key="1">
    <source>
        <dbReference type="EMBL" id="KAK7261783.1"/>
    </source>
</evidence>
<protein>
    <submittedName>
        <fullName evidence="1">Uncharacterized protein</fullName>
    </submittedName>
</protein>
<keyword evidence="2" id="KW-1185">Reference proteome</keyword>
<dbReference type="Proteomes" id="UP001372338">
    <property type="component" value="Unassembled WGS sequence"/>
</dbReference>